<evidence type="ECO:0008006" key="6">
    <source>
        <dbReference type="Google" id="ProtNLM"/>
    </source>
</evidence>
<evidence type="ECO:0000313" key="5">
    <source>
        <dbReference type="Proteomes" id="UP001597296"/>
    </source>
</evidence>
<evidence type="ECO:0000256" key="2">
    <source>
        <dbReference type="SAM" id="Phobius"/>
    </source>
</evidence>
<proteinExistence type="predicted"/>
<accession>A0ABW5C9G7</accession>
<keyword evidence="2" id="KW-0812">Transmembrane</keyword>
<evidence type="ECO:0000313" key="4">
    <source>
        <dbReference type="EMBL" id="MFD2233949.1"/>
    </source>
</evidence>
<keyword evidence="2" id="KW-1133">Transmembrane helix</keyword>
<feature type="chain" id="PRO_5046087324" description="Meckel syndrome type 1 protein" evidence="3">
    <location>
        <begin position="22"/>
        <end position="276"/>
    </location>
</feature>
<keyword evidence="2" id="KW-0472">Membrane</keyword>
<keyword evidence="5" id="KW-1185">Reference proteome</keyword>
<dbReference type="RefSeq" id="WP_377315846.1">
    <property type="nucleotide sequence ID" value="NZ_JBHUIY010000014.1"/>
</dbReference>
<protein>
    <recommendedName>
        <fullName evidence="6">Meckel syndrome type 1 protein</fullName>
    </recommendedName>
</protein>
<reference evidence="5" key="1">
    <citation type="journal article" date="2019" name="Int. J. Syst. Evol. Microbiol.">
        <title>The Global Catalogue of Microorganisms (GCM) 10K type strain sequencing project: providing services to taxonomists for standard genome sequencing and annotation.</title>
        <authorList>
            <consortium name="The Broad Institute Genomics Platform"/>
            <consortium name="The Broad Institute Genome Sequencing Center for Infectious Disease"/>
            <person name="Wu L."/>
            <person name="Ma J."/>
        </authorList>
    </citation>
    <scope>NUCLEOTIDE SEQUENCE [LARGE SCALE GENOMIC DNA]</scope>
    <source>
        <strain evidence="5">KCTC 15012</strain>
    </source>
</reference>
<name>A0ABW5C9G7_9PROT</name>
<dbReference type="Proteomes" id="UP001597296">
    <property type="component" value="Unassembled WGS sequence"/>
</dbReference>
<sequence length="276" mass="27367">MRNVAVLMLALGLLLPGSLRAEDPAAAAAPVAEAVEPAPAAAPDGAAAPAAPAVQTAAPPAAEPAPPVPVAPEPVQTVPVPPVPVAPEPVAPAPVPVPPAAPAGDPLAAVWLQAAALLVGAILAGLVGLLTLLALRRQDDARRRRAVAATLAVELAARRDAFAQLVAPPNAEAGVSFVAAVLALAGFDAGWRAAQAGIGLLPPDLAGALARHYGGVAHVAGFVRGQSVAAALRMLQANRMGGHPCPDAGTMRDAHRDLAVLVGEIDPLLAELAALR</sequence>
<evidence type="ECO:0000256" key="1">
    <source>
        <dbReference type="SAM" id="MobiDB-lite"/>
    </source>
</evidence>
<keyword evidence="3" id="KW-0732">Signal</keyword>
<feature type="region of interest" description="Disordered" evidence="1">
    <location>
        <begin position="40"/>
        <end position="70"/>
    </location>
</feature>
<evidence type="ECO:0000256" key="3">
    <source>
        <dbReference type="SAM" id="SignalP"/>
    </source>
</evidence>
<feature type="compositionally biased region" description="Pro residues" evidence="1">
    <location>
        <begin position="61"/>
        <end position="70"/>
    </location>
</feature>
<feature type="transmembrane region" description="Helical" evidence="2">
    <location>
        <begin position="110"/>
        <end position="135"/>
    </location>
</feature>
<dbReference type="EMBL" id="JBHUIY010000014">
    <property type="protein sequence ID" value="MFD2233949.1"/>
    <property type="molecule type" value="Genomic_DNA"/>
</dbReference>
<organism evidence="4 5">
    <name type="scientific">Phaeospirillum tilakii</name>
    <dbReference type="NCBI Taxonomy" id="741673"/>
    <lineage>
        <taxon>Bacteria</taxon>
        <taxon>Pseudomonadati</taxon>
        <taxon>Pseudomonadota</taxon>
        <taxon>Alphaproteobacteria</taxon>
        <taxon>Rhodospirillales</taxon>
        <taxon>Rhodospirillaceae</taxon>
        <taxon>Phaeospirillum</taxon>
    </lineage>
</organism>
<comment type="caution">
    <text evidence="4">The sequence shown here is derived from an EMBL/GenBank/DDBJ whole genome shotgun (WGS) entry which is preliminary data.</text>
</comment>
<feature type="signal peptide" evidence="3">
    <location>
        <begin position="1"/>
        <end position="21"/>
    </location>
</feature>
<gene>
    <name evidence="4" type="ORF">ACFSNB_09035</name>
</gene>
<feature type="compositionally biased region" description="Low complexity" evidence="1">
    <location>
        <begin position="40"/>
        <end position="60"/>
    </location>
</feature>